<feature type="compositionally biased region" description="Pro residues" evidence="1">
    <location>
        <begin position="114"/>
        <end position="134"/>
    </location>
</feature>
<name>A0A1D7VFG7_9ACTN</name>
<evidence type="ECO:0000313" key="3">
    <source>
        <dbReference type="EMBL" id="AOP45469.1"/>
    </source>
</evidence>
<dbReference type="OrthoDB" id="3874249at2"/>
<keyword evidence="4" id="KW-1185">Reference proteome</keyword>
<evidence type="ECO:0008006" key="5">
    <source>
        <dbReference type="Google" id="ProtNLM"/>
    </source>
</evidence>
<evidence type="ECO:0000256" key="2">
    <source>
        <dbReference type="SAM" id="Phobius"/>
    </source>
</evidence>
<keyword evidence="2" id="KW-0472">Membrane</keyword>
<dbReference type="EMBL" id="CP017157">
    <property type="protein sequence ID" value="AOP45469.1"/>
    <property type="molecule type" value="Genomic_DNA"/>
</dbReference>
<keyword evidence="2" id="KW-0812">Transmembrane</keyword>
<reference evidence="3 4" key="1">
    <citation type="submission" date="2016-09" db="EMBL/GenBank/DDBJ databases">
        <title>Complete genome sequencing of Streptomyces lydicus 103 and metabolic pathways analysis of antibiotic biosynthesis.</title>
        <authorList>
            <person name="Jia N."/>
            <person name="Ding M.-Z."/>
            <person name="Gao F."/>
            <person name="Yuan Y.-J."/>
        </authorList>
    </citation>
    <scope>NUCLEOTIDE SEQUENCE [LARGE SCALE GENOMIC DNA]</scope>
    <source>
        <strain evidence="3 4">103</strain>
    </source>
</reference>
<evidence type="ECO:0000256" key="1">
    <source>
        <dbReference type="SAM" id="MobiDB-lite"/>
    </source>
</evidence>
<accession>A0A1D7VFG7</accession>
<feature type="region of interest" description="Disordered" evidence="1">
    <location>
        <begin position="114"/>
        <end position="193"/>
    </location>
</feature>
<feature type="transmembrane region" description="Helical" evidence="2">
    <location>
        <begin position="20"/>
        <end position="41"/>
    </location>
</feature>
<feature type="transmembrane region" description="Helical" evidence="2">
    <location>
        <begin position="53"/>
        <end position="72"/>
    </location>
</feature>
<organism evidence="3 4">
    <name type="scientific">Streptomyces lydicus</name>
    <dbReference type="NCBI Taxonomy" id="47763"/>
    <lineage>
        <taxon>Bacteria</taxon>
        <taxon>Bacillati</taxon>
        <taxon>Actinomycetota</taxon>
        <taxon>Actinomycetes</taxon>
        <taxon>Kitasatosporales</taxon>
        <taxon>Streptomycetaceae</taxon>
        <taxon>Streptomyces</taxon>
    </lineage>
</organism>
<gene>
    <name evidence="3" type="ORF">SL103_03745</name>
</gene>
<keyword evidence="2" id="KW-1133">Transmembrane helix</keyword>
<proteinExistence type="predicted"/>
<protein>
    <recommendedName>
        <fullName evidence="5">Integral membrane protein</fullName>
    </recommendedName>
</protein>
<feature type="compositionally biased region" description="Pro residues" evidence="1">
    <location>
        <begin position="171"/>
        <end position="184"/>
    </location>
</feature>
<evidence type="ECO:0000313" key="4">
    <source>
        <dbReference type="Proteomes" id="UP000094094"/>
    </source>
</evidence>
<dbReference type="Proteomes" id="UP000094094">
    <property type="component" value="Chromosome"/>
</dbReference>
<sequence>MHGPAPAHPPQRPRGQGTVIALRVLFVAGTVLSLGFLAWAALLRAAIVQRRPLGWWLFGGDLALVIGTSLWSEGYPETDWRTDVAVALLLLQMAGTVAYYLVVDIRAERAPGPAAAPYPGPPHGYGYPPPPAPYPRHDRQTPPYGSPGAGPVNPYAVTETHLPHPGQGGPAPAPYRPAPPPPERSQPQPQRLDRVRAELDELSDYLRKEEGK</sequence>
<dbReference type="KEGG" id="slc:SL103_03745"/>
<dbReference type="AlphaFoldDB" id="A0A1D7VFG7"/>
<dbReference type="RefSeq" id="WP_069567332.1">
    <property type="nucleotide sequence ID" value="NZ_CP017157.1"/>
</dbReference>
<feature type="transmembrane region" description="Helical" evidence="2">
    <location>
        <begin position="84"/>
        <end position="102"/>
    </location>
</feature>